<reference evidence="2 3" key="1">
    <citation type="journal article" date="2019" name="Int. J. Syst. Evol. Microbiol.">
        <title>The Global Catalogue of Microorganisms (GCM) 10K type strain sequencing project: providing services to taxonomists for standard genome sequencing and annotation.</title>
        <authorList>
            <consortium name="The Broad Institute Genomics Platform"/>
            <consortium name="The Broad Institute Genome Sequencing Center for Infectious Disease"/>
            <person name="Wu L."/>
            <person name="Ma J."/>
        </authorList>
    </citation>
    <scope>NUCLEOTIDE SEQUENCE [LARGE SCALE GENOMIC DNA]</scope>
    <source>
        <strain evidence="2 3">JCM 14924</strain>
    </source>
</reference>
<feature type="compositionally biased region" description="Basic and acidic residues" evidence="1">
    <location>
        <begin position="1"/>
        <end position="18"/>
    </location>
</feature>
<dbReference type="Proteomes" id="UP001501391">
    <property type="component" value="Unassembled WGS sequence"/>
</dbReference>
<sequence>MGYGAREVRTLDAARHEPPAGLPAPRPCPHRGPARCAGRAVKPGRAASRASPRNRAGAGSGPGAGGLSRLPYAGSAEEQQARRERTGRNAQGRTARQGHAASRRPVPHRRRRPDGPRPRPAARGTDGASRPGPRAGPVREPARAGAGGIPLADLPPPRRAARSRWCR</sequence>
<evidence type="ECO:0000313" key="2">
    <source>
        <dbReference type="EMBL" id="GAA1500179.1"/>
    </source>
</evidence>
<protein>
    <submittedName>
        <fullName evidence="2">Uncharacterized protein</fullName>
    </submittedName>
</protein>
<keyword evidence="3" id="KW-1185">Reference proteome</keyword>
<proteinExistence type="predicted"/>
<feature type="compositionally biased region" description="Low complexity" evidence="1">
    <location>
        <begin position="43"/>
        <end position="57"/>
    </location>
</feature>
<name>A0ABN1ZJS5_9ACTN</name>
<comment type="caution">
    <text evidence="2">The sequence shown here is derived from an EMBL/GenBank/DDBJ whole genome shotgun (WGS) entry which is preliminary data.</text>
</comment>
<accession>A0ABN1ZJS5</accession>
<feature type="region of interest" description="Disordered" evidence="1">
    <location>
        <begin position="1"/>
        <end position="167"/>
    </location>
</feature>
<evidence type="ECO:0000313" key="3">
    <source>
        <dbReference type="Proteomes" id="UP001501391"/>
    </source>
</evidence>
<organism evidence="2 3">
    <name type="scientific">Streptomyces bangladeshensis</name>
    <dbReference type="NCBI Taxonomy" id="295352"/>
    <lineage>
        <taxon>Bacteria</taxon>
        <taxon>Bacillati</taxon>
        <taxon>Actinomycetota</taxon>
        <taxon>Actinomycetes</taxon>
        <taxon>Kitasatosporales</taxon>
        <taxon>Streptomycetaceae</taxon>
        <taxon>Streptomyces</taxon>
    </lineage>
</organism>
<feature type="compositionally biased region" description="Basic residues" evidence="1">
    <location>
        <begin position="101"/>
        <end position="112"/>
    </location>
</feature>
<evidence type="ECO:0000256" key="1">
    <source>
        <dbReference type="SAM" id="MobiDB-lite"/>
    </source>
</evidence>
<dbReference type="EMBL" id="BAAAOQ010000043">
    <property type="protein sequence ID" value="GAA1500179.1"/>
    <property type="molecule type" value="Genomic_DNA"/>
</dbReference>
<gene>
    <name evidence="2" type="ORF">GCM10009787_77500</name>
</gene>